<evidence type="ECO:0000256" key="11">
    <source>
        <dbReference type="ARBA" id="ARBA00023307"/>
    </source>
</evidence>
<dbReference type="SUPFAM" id="SSF56568">
    <property type="entry name" value="Non-globular alpha+beta subunits of globular proteins"/>
    <property type="match status" value="1"/>
</dbReference>
<protein>
    <submittedName>
        <fullName evidence="15">Phycoerythrin alpha-subunit 1</fullName>
    </submittedName>
</protein>
<dbReference type="GO" id="GO:0015979">
    <property type="term" value="P:photosynthesis"/>
    <property type="evidence" value="ECO:0007669"/>
    <property type="project" value="UniProtKB-KW"/>
</dbReference>
<comment type="subcellular location">
    <subcellularLocation>
        <location evidence="1">Plastid</location>
        <location evidence="1">Chloroplast thylakoid membrane</location>
        <topology evidence="1">Peripheral membrane protein</topology>
        <orientation evidence="1">Lumenal side</orientation>
    </subcellularLocation>
</comment>
<gene>
    <name evidence="15" type="primary">cpeA1</name>
</gene>
<comment type="function">
    <text evidence="12">Light-harvesting photosynthetic tetrapyrrole chromophore-protein from the phycobiliprotein complex.</text>
</comment>
<accession>A0A067YS95</accession>
<evidence type="ECO:0000256" key="3">
    <source>
        <dbReference type="ARBA" id="ARBA00022448"/>
    </source>
</evidence>
<dbReference type="InterPro" id="IPR011070">
    <property type="entry name" value="Globular_prot_asu/bsu"/>
</dbReference>
<dbReference type="GO" id="GO:0030089">
    <property type="term" value="C:phycobilisome"/>
    <property type="evidence" value="ECO:0007669"/>
    <property type="project" value="InterPro"/>
</dbReference>
<evidence type="ECO:0000313" key="15">
    <source>
        <dbReference type="EMBL" id="AHH29965.1"/>
    </source>
</evidence>
<dbReference type="AlphaFoldDB" id="A0A067YS95"/>
<evidence type="ECO:0000256" key="5">
    <source>
        <dbReference type="ARBA" id="ARBA00022531"/>
    </source>
</evidence>
<evidence type="ECO:0000256" key="6">
    <source>
        <dbReference type="ARBA" id="ARBA00022640"/>
    </source>
</evidence>
<feature type="domain" description="Phycoerythrin alpha chain" evidence="14">
    <location>
        <begin position="56"/>
        <end position="111"/>
    </location>
</feature>
<dbReference type="Gene3D" id="3.90.510.10">
    <property type="entry name" value="Phycoerythrin alpha chain"/>
    <property type="match status" value="1"/>
</dbReference>
<keyword evidence="7" id="KW-0249">Electron transport</keyword>
<keyword evidence="3" id="KW-0813">Transport</keyword>
<dbReference type="GO" id="GO:0009535">
    <property type="term" value="C:chloroplast thylakoid membrane"/>
    <property type="evidence" value="ECO:0007669"/>
    <property type="project" value="UniProtKB-SubCell"/>
</dbReference>
<keyword evidence="6" id="KW-0934">Plastid</keyword>
<evidence type="ECO:0000259" key="14">
    <source>
        <dbReference type="Pfam" id="PF02972"/>
    </source>
</evidence>
<dbReference type="InterPro" id="IPR004228">
    <property type="entry name" value="Phycoerythr_a"/>
</dbReference>
<evidence type="ECO:0000256" key="1">
    <source>
        <dbReference type="ARBA" id="ARBA00004622"/>
    </source>
</evidence>
<proteinExistence type="evidence at transcript level"/>
<keyword evidence="10" id="KW-0472">Membrane</keyword>
<keyword evidence="8" id="KW-0157">Chromophore</keyword>
<keyword evidence="9" id="KW-0793">Thylakoid</keyword>
<keyword evidence="5" id="KW-0602">Photosynthesis</keyword>
<evidence type="ECO:0000256" key="10">
    <source>
        <dbReference type="ARBA" id="ARBA00023136"/>
    </source>
</evidence>
<organism evidence="15">
    <name type="scientific">Proteomonas sulcata</name>
    <dbReference type="NCBI Taxonomy" id="77928"/>
    <lineage>
        <taxon>Eukaryota</taxon>
        <taxon>Cryptophyceae</taxon>
        <taxon>Pyrenomonadales</taxon>
        <taxon>Geminigeraceae</taxon>
        <taxon>Proteomonas</taxon>
    </lineage>
</organism>
<evidence type="ECO:0000256" key="7">
    <source>
        <dbReference type="ARBA" id="ARBA00022982"/>
    </source>
</evidence>
<keyword evidence="13" id="KW-0732">Signal</keyword>
<reference evidence="15" key="1">
    <citation type="submission" date="2013-12" db="EMBL/GenBank/DDBJ databases">
        <title>Gene variety of cpeA encoding phycoerythrin alpha subunit in cryptophytes.</title>
        <authorList>
            <person name="Teng C.Y."/>
            <person name="Green B.R."/>
        </authorList>
    </citation>
    <scope>NUCLEOTIDE SEQUENCE</scope>
    <source>
        <strain evidence="15">CCMP705</strain>
    </source>
</reference>
<sequence length="129" mass="13433">MKSVLALAMVGSAAAYVPMAMNLDRRAVVQTGAATAAVTPFLQGKAASADMDKSAKAPIITIFDHRGCPRAPKEGNTKSGSQDDEMMVKVASATIKVSEDSAAAKLQEFIGFKEKGLDGPADGVYTRGR</sequence>
<evidence type="ECO:0000256" key="9">
    <source>
        <dbReference type="ARBA" id="ARBA00023078"/>
    </source>
</evidence>
<dbReference type="EMBL" id="KF976868">
    <property type="protein sequence ID" value="AHH29965.1"/>
    <property type="molecule type" value="mRNA"/>
</dbReference>
<feature type="chain" id="PRO_5013198211" evidence="13">
    <location>
        <begin position="16"/>
        <end position="129"/>
    </location>
</feature>
<evidence type="ECO:0000256" key="8">
    <source>
        <dbReference type="ARBA" id="ARBA00022991"/>
    </source>
</evidence>
<keyword evidence="11" id="KW-0089">Bile pigment</keyword>
<dbReference type="InterPro" id="IPR037011">
    <property type="entry name" value="Phycoerythr-like_a_sf"/>
</dbReference>
<name>A0A067YS95_9CRYP</name>
<feature type="signal peptide" evidence="13">
    <location>
        <begin position="1"/>
        <end position="15"/>
    </location>
</feature>
<keyword evidence="4" id="KW-0150">Chloroplast</keyword>
<evidence type="ECO:0000256" key="13">
    <source>
        <dbReference type="SAM" id="SignalP"/>
    </source>
</evidence>
<dbReference type="Pfam" id="PF02972">
    <property type="entry name" value="Phycoerythr_ab"/>
    <property type="match status" value="1"/>
</dbReference>
<comment type="similarity">
    <text evidence="2">Belongs to the phycoerythrin family.</text>
</comment>
<evidence type="ECO:0000256" key="4">
    <source>
        <dbReference type="ARBA" id="ARBA00022528"/>
    </source>
</evidence>
<evidence type="ECO:0000256" key="12">
    <source>
        <dbReference type="ARBA" id="ARBA00033724"/>
    </source>
</evidence>
<evidence type="ECO:0000256" key="2">
    <source>
        <dbReference type="ARBA" id="ARBA00010039"/>
    </source>
</evidence>